<reference evidence="5 6" key="1">
    <citation type="submission" date="2019-08" db="EMBL/GenBank/DDBJ databases">
        <authorList>
            <person name="Guy L."/>
        </authorList>
    </citation>
    <scope>NUCLEOTIDE SEQUENCE [LARGE SCALE GENOMIC DNA]</scope>
    <source>
        <strain evidence="5 6">SGT-108</strain>
    </source>
</reference>
<dbReference type="PROSITE" id="PS50297">
    <property type="entry name" value="ANK_REP_REGION"/>
    <property type="match status" value="2"/>
</dbReference>
<dbReference type="AlphaFoldDB" id="A0A5E4PFX4"/>
<dbReference type="PANTHER" id="PTHR24198">
    <property type="entry name" value="ANKYRIN REPEAT AND PROTEIN KINASE DOMAIN-CONTAINING PROTEIN"/>
    <property type="match status" value="1"/>
</dbReference>
<dbReference type="PROSITE" id="PS50088">
    <property type="entry name" value="ANK_REPEAT"/>
    <property type="match status" value="3"/>
</dbReference>
<dbReference type="InterPro" id="IPR036047">
    <property type="entry name" value="F-box-like_dom_sf"/>
</dbReference>
<keyword evidence="1" id="KW-0677">Repeat</keyword>
<dbReference type="InterPro" id="IPR001810">
    <property type="entry name" value="F-box_dom"/>
</dbReference>
<proteinExistence type="predicted"/>
<feature type="repeat" description="ANK" evidence="3">
    <location>
        <begin position="279"/>
        <end position="311"/>
    </location>
</feature>
<organism evidence="5 6">
    <name type="scientific">Aquicella siphonis</name>
    <dbReference type="NCBI Taxonomy" id="254247"/>
    <lineage>
        <taxon>Bacteria</taxon>
        <taxon>Pseudomonadati</taxon>
        <taxon>Pseudomonadota</taxon>
        <taxon>Gammaproteobacteria</taxon>
        <taxon>Legionellales</taxon>
        <taxon>Coxiellaceae</taxon>
        <taxon>Aquicella</taxon>
    </lineage>
</organism>
<keyword evidence="2 3" id="KW-0040">ANK repeat</keyword>
<feature type="repeat" description="ANK" evidence="3">
    <location>
        <begin position="244"/>
        <end position="276"/>
    </location>
</feature>
<accession>A0A5E4PFX4</accession>
<evidence type="ECO:0000313" key="5">
    <source>
        <dbReference type="EMBL" id="VVC75347.1"/>
    </source>
</evidence>
<dbReference type="SUPFAM" id="SSF81383">
    <property type="entry name" value="F-box domain"/>
    <property type="match status" value="1"/>
</dbReference>
<dbReference type="Pfam" id="PF00023">
    <property type="entry name" value="Ank"/>
    <property type="match status" value="1"/>
</dbReference>
<dbReference type="InterPro" id="IPR036770">
    <property type="entry name" value="Ankyrin_rpt-contain_sf"/>
</dbReference>
<dbReference type="EMBL" id="LR699119">
    <property type="protein sequence ID" value="VVC75347.1"/>
    <property type="molecule type" value="Genomic_DNA"/>
</dbReference>
<keyword evidence="6" id="KW-1185">Reference proteome</keyword>
<name>A0A5E4PFX4_9COXI</name>
<dbReference type="RefSeq" id="WP_148338581.1">
    <property type="nucleotide sequence ID" value="NZ_LR699119.1"/>
</dbReference>
<dbReference type="PROSITE" id="PS50181">
    <property type="entry name" value="FBOX"/>
    <property type="match status" value="1"/>
</dbReference>
<dbReference type="SUPFAM" id="SSF48403">
    <property type="entry name" value="Ankyrin repeat"/>
    <property type="match status" value="1"/>
</dbReference>
<dbReference type="KEGG" id="asip:AQUSIP_06370"/>
<dbReference type="Proteomes" id="UP000324194">
    <property type="component" value="Chromosome 1"/>
</dbReference>
<dbReference type="InterPro" id="IPR002110">
    <property type="entry name" value="Ankyrin_rpt"/>
</dbReference>
<evidence type="ECO:0000313" key="6">
    <source>
        <dbReference type="Proteomes" id="UP000324194"/>
    </source>
</evidence>
<feature type="domain" description="F-box" evidence="4">
    <location>
        <begin position="3"/>
        <end position="50"/>
    </location>
</feature>
<sequence>MFRPNLLTLPIETVMHIYSYLNIESQSASALVCTDLYNMTASNHRFWRKAIVEHFPHHQEEVTHLEQALQLKSDDNNNDDDSDPAPWYQLFCKIYKAEYLNLTKNQRETFSLIKAGQPYDHRTLLTLDQITMVRDMSGMSMLDWAIKKRNQVFLNYVYQVAIKELSQQSNPQALLKYAALCNQSFNIIEELIANGAQLNHFYKFKKDERYTALQIATYYNNLDAINGLLKNGASVDIRDRKASVAQTALHIATEKGHYEAMDALLTHGADANKPSKHHVHSSALHIAAYYDDSKAIEILLRSDASITRQNRNGDTALQLAQKYNNETACKALGGNLDNVQDIYNYQMNS</sequence>
<dbReference type="Gene3D" id="1.25.40.20">
    <property type="entry name" value="Ankyrin repeat-containing domain"/>
    <property type="match status" value="1"/>
</dbReference>
<evidence type="ECO:0000256" key="3">
    <source>
        <dbReference type="PROSITE-ProRule" id="PRU00023"/>
    </source>
</evidence>
<feature type="repeat" description="ANK" evidence="3">
    <location>
        <begin position="208"/>
        <end position="240"/>
    </location>
</feature>
<dbReference type="PANTHER" id="PTHR24198:SF165">
    <property type="entry name" value="ANKYRIN REPEAT-CONTAINING PROTEIN-RELATED"/>
    <property type="match status" value="1"/>
</dbReference>
<protein>
    <recommendedName>
        <fullName evidence="4">F-box domain-containing protein</fullName>
    </recommendedName>
</protein>
<dbReference type="Gene3D" id="1.20.1280.50">
    <property type="match status" value="1"/>
</dbReference>
<evidence type="ECO:0000259" key="4">
    <source>
        <dbReference type="PROSITE" id="PS50181"/>
    </source>
</evidence>
<gene>
    <name evidence="5" type="ORF">AQUSIP_06370</name>
</gene>
<evidence type="ECO:0000256" key="1">
    <source>
        <dbReference type="ARBA" id="ARBA00022737"/>
    </source>
</evidence>
<dbReference type="OrthoDB" id="307920at2"/>
<evidence type="ECO:0000256" key="2">
    <source>
        <dbReference type="ARBA" id="ARBA00023043"/>
    </source>
</evidence>
<dbReference type="Pfam" id="PF12796">
    <property type="entry name" value="Ank_2"/>
    <property type="match status" value="1"/>
</dbReference>
<dbReference type="SMART" id="SM00248">
    <property type="entry name" value="ANK"/>
    <property type="match status" value="5"/>
</dbReference>